<protein>
    <submittedName>
        <fullName evidence="2">Uncharacterized protein</fullName>
    </submittedName>
</protein>
<keyword evidence="1" id="KW-0812">Transmembrane</keyword>
<feature type="transmembrane region" description="Helical" evidence="1">
    <location>
        <begin position="97"/>
        <end position="115"/>
    </location>
</feature>
<feature type="transmembrane region" description="Helical" evidence="1">
    <location>
        <begin position="20"/>
        <end position="39"/>
    </location>
</feature>
<name>A0A8I3AFI3_9AGAM</name>
<evidence type="ECO:0000256" key="1">
    <source>
        <dbReference type="SAM" id="Phobius"/>
    </source>
</evidence>
<evidence type="ECO:0000313" key="3">
    <source>
        <dbReference type="Proteomes" id="UP000683000"/>
    </source>
</evidence>
<keyword evidence="3" id="KW-1185">Reference proteome</keyword>
<sequence length="157" mass="18194">MIFRVSVMFTRPKRTRQILFFLYSIVTINTIVFNLIWYGPHSGFSGAYFEYAQLLCSDFVMPSVRPVVINAEDGTACQATFAHSEIPLAYDSIPKGVFDVLLVALVVYRFIVYSIEMRRITGQQKTNEYMTLLFKDNMLYFCLYARISCRDQHAEHA</sequence>
<keyword evidence="1" id="KW-1133">Transmembrane helix</keyword>
<accession>A0A8I3AFI3</accession>
<comment type="caution">
    <text evidence="2">The sequence shown here is derived from an EMBL/GenBank/DDBJ whole genome shotgun (WGS) entry which is preliminary data.</text>
</comment>
<organism evidence="2 3">
    <name type="scientific">Boletus reticuloceps</name>
    <dbReference type="NCBI Taxonomy" id="495285"/>
    <lineage>
        <taxon>Eukaryota</taxon>
        <taxon>Fungi</taxon>
        <taxon>Dikarya</taxon>
        <taxon>Basidiomycota</taxon>
        <taxon>Agaricomycotina</taxon>
        <taxon>Agaricomycetes</taxon>
        <taxon>Agaricomycetidae</taxon>
        <taxon>Boletales</taxon>
        <taxon>Boletineae</taxon>
        <taxon>Boletaceae</taxon>
        <taxon>Boletoideae</taxon>
        <taxon>Boletus</taxon>
    </lineage>
</organism>
<dbReference type="EMBL" id="JAGFBS010000003">
    <property type="protein sequence ID" value="KAG6380481.1"/>
    <property type="molecule type" value="Genomic_DNA"/>
</dbReference>
<gene>
    <name evidence="2" type="ORF">JVT61DRAFT_8634</name>
</gene>
<dbReference type="OrthoDB" id="2671574at2759"/>
<keyword evidence="1" id="KW-0472">Membrane</keyword>
<evidence type="ECO:0000313" key="2">
    <source>
        <dbReference type="EMBL" id="KAG6380481.1"/>
    </source>
</evidence>
<dbReference type="Proteomes" id="UP000683000">
    <property type="component" value="Unassembled WGS sequence"/>
</dbReference>
<reference evidence="2" key="1">
    <citation type="submission" date="2021-03" db="EMBL/GenBank/DDBJ databases">
        <title>Evolutionary innovations through gain and loss of genes in the ectomycorrhizal Boletales.</title>
        <authorList>
            <person name="Wu G."/>
            <person name="Miyauchi S."/>
            <person name="Morin E."/>
            <person name="Yang Z.-L."/>
            <person name="Xu J."/>
            <person name="Martin F.M."/>
        </authorList>
    </citation>
    <scope>NUCLEOTIDE SEQUENCE</scope>
    <source>
        <strain evidence="2">BR01</strain>
    </source>
</reference>
<dbReference type="AlphaFoldDB" id="A0A8I3AFI3"/>
<proteinExistence type="predicted"/>